<proteinExistence type="predicted"/>
<evidence type="ECO:0000313" key="4">
    <source>
        <dbReference type="EMBL" id="MCR2832457.1"/>
    </source>
</evidence>
<dbReference type="Pfam" id="PF12833">
    <property type="entry name" value="HTH_18"/>
    <property type="match status" value="1"/>
</dbReference>
<dbReference type="EMBL" id="JANKHH010000001">
    <property type="protein sequence ID" value="MCR2832457.1"/>
    <property type="molecule type" value="Genomic_DNA"/>
</dbReference>
<dbReference type="InterPro" id="IPR010499">
    <property type="entry name" value="AraC_E-bd"/>
</dbReference>
<dbReference type="Gene3D" id="1.10.10.60">
    <property type="entry name" value="Homeodomain-like"/>
    <property type="match status" value="2"/>
</dbReference>
<accession>A0ABT1XPR0</accession>
<gene>
    <name evidence="4" type="ORF">NSO95_00740</name>
</gene>
<dbReference type="RefSeq" id="WP_257594222.1">
    <property type="nucleotide sequence ID" value="NZ_JANKHH010000001.1"/>
</dbReference>
<dbReference type="InterPro" id="IPR009057">
    <property type="entry name" value="Homeodomain-like_sf"/>
</dbReference>
<sequence>MASTASNTTAQQVFGERYEHRIARAIAYIEERLHEPMTLSGLAAIACLSPFHFHRVFRTLTGESVRSFVERRKLERAVGLARKGHSWKSASAASGFRSPVSFTRAFKRVYGTTPTTFDLEGWWAARGDREAAGAISAFFLRPPPPLDPDFAVELRERPAARLAVARVWGGYLAPDRLVAAYQRLRDWADAAGIATGGGRIAGASRDDPDLTPLSRCRYDFMIELPCDVVPPPRFALAERAAGLWAITQVQGDLAAVDRAWSMLFKSWLPASGLDLRDAPVEEVYRRLPEDIGWSAFDLECCVPVAIPERG</sequence>
<dbReference type="PANTHER" id="PTHR40055">
    <property type="entry name" value="TRANSCRIPTIONAL REGULATOR YGIV-RELATED"/>
    <property type="match status" value="1"/>
</dbReference>
<dbReference type="SUPFAM" id="SSF55136">
    <property type="entry name" value="Probable bacterial effector-binding domain"/>
    <property type="match status" value="1"/>
</dbReference>
<keyword evidence="1" id="KW-0805">Transcription regulation</keyword>
<feature type="domain" description="HTH araC/xylS-type" evidence="3">
    <location>
        <begin position="23"/>
        <end position="120"/>
    </location>
</feature>
<dbReference type="PROSITE" id="PS01124">
    <property type="entry name" value="HTH_ARAC_FAMILY_2"/>
    <property type="match status" value="1"/>
</dbReference>
<comment type="caution">
    <text evidence="4">The sequence shown here is derived from an EMBL/GenBank/DDBJ whole genome shotgun (WGS) entry which is preliminary data.</text>
</comment>
<dbReference type="Pfam" id="PF06445">
    <property type="entry name" value="GyrI-like"/>
    <property type="match status" value="1"/>
</dbReference>
<name>A0ABT1XPR0_9SPHN</name>
<evidence type="ECO:0000256" key="2">
    <source>
        <dbReference type="ARBA" id="ARBA00023163"/>
    </source>
</evidence>
<dbReference type="InterPro" id="IPR050908">
    <property type="entry name" value="SmbC-like"/>
</dbReference>
<dbReference type="Proteomes" id="UP001206067">
    <property type="component" value="Unassembled WGS sequence"/>
</dbReference>
<evidence type="ECO:0000259" key="3">
    <source>
        <dbReference type="PROSITE" id="PS01124"/>
    </source>
</evidence>
<dbReference type="SMART" id="SM00871">
    <property type="entry name" value="AraC_E_bind"/>
    <property type="match status" value="1"/>
</dbReference>
<dbReference type="SUPFAM" id="SSF46689">
    <property type="entry name" value="Homeodomain-like"/>
    <property type="match status" value="2"/>
</dbReference>
<organism evidence="4 5">
    <name type="scientific">Parerythrobacter lacustris</name>
    <dbReference type="NCBI Taxonomy" id="2969984"/>
    <lineage>
        <taxon>Bacteria</taxon>
        <taxon>Pseudomonadati</taxon>
        <taxon>Pseudomonadota</taxon>
        <taxon>Alphaproteobacteria</taxon>
        <taxon>Sphingomonadales</taxon>
        <taxon>Erythrobacteraceae</taxon>
        <taxon>Parerythrobacter</taxon>
    </lineage>
</organism>
<dbReference type="InterPro" id="IPR029442">
    <property type="entry name" value="GyrI-like"/>
</dbReference>
<reference evidence="4 5" key="1">
    <citation type="submission" date="2022-08" db="EMBL/GenBank/DDBJ databases">
        <title>Polyphasic taxonomy analysis of Qipengyuania sp.RS5-5.</title>
        <authorList>
            <person name="Xamxidin M."/>
            <person name="Wu M."/>
        </authorList>
    </citation>
    <scope>NUCLEOTIDE SEQUENCE [LARGE SCALE GENOMIC DNA]</scope>
    <source>
        <strain evidence="4 5">RS5-5</strain>
    </source>
</reference>
<keyword evidence="2" id="KW-0804">Transcription</keyword>
<dbReference type="SMART" id="SM00342">
    <property type="entry name" value="HTH_ARAC"/>
    <property type="match status" value="1"/>
</dbReference>
<evidence type="ECO:0000313" key="5">
    <source>
        <dbReference type="Proteomes" id="UP001206067"/>
    </source>
</evidence>
<protein>
    <submittedName>
        <fullName evidence="4">AraC family transcriptional regulator</fullName>
    </submittedName>
</protein>
<dbReference type="PANTHER" id="PTHR40055:SF2">
    <property type="entry name" value="DNA GYRASE INHIBITOR"/>
    <property type="match status" value="1"/>
</dbReference>
<evidence type="ECO:0000256" key="1">
    <source>
        <dbReference type="ARBA" id="ARBA00023015"/>
    </source>
</evidence>
<dbReference type="InterPro" id="IPR018060">
    <property type="entry name" value="HTH_AraC"/>
</dbReference>
<keyword evidence="5" id="KW-1185">Reference proteome</keyword>
<dbReference type="InterPro" id="IPR011256">
    <property type="entry name" value="Reg_factor_effector_dom_sf"/>
</dbReference>
<dbReference type="Gene3D" id="3.20.80.10">
    <property type="entry name" value="Regulatory factor, effector binding domain"/>
    <property type="match status" value="1"/>
</dbReference>